<keyword evidence="2" id="KW-1185">Reference proteome</keyword>
<dbReference type="InterPro" id="IPR011990">
    <property type="entry name" value="TPR-like_helical_dom_sf"/>
</dbReference>
<protein>
    <submittedName>
        <fullName evidence="1">Uncharacterized protein</fullName>
    </submittedName>
</protein>
<dbReference type="AlphaFoldDB" id="A0A397VP08"/>
<evidence type="ECO:0000313" key="1">
    <source>
        <dbReference type="EMBL" id="RIB23682.1"/>
    </source>
</evidence>
<comment type="caution">
    <text evidence="1">The sequence shown here is derived from an EMBL/GenBank/DDBJ whole genome shotgun (WGS) entry which is preliminary data.</text>
</comment>
<sequence length="168" mass="19697">MLIRTLTLEQIEEIQEIINKNFSRAINDKQLPEALEFILEAGSKKEVKELTIIELTKKILKVKEYYQDGLKVKVDENKIYNWHIMLAKLDNANGTFIISNCYLNGKDSNRHLEEKISQKTIRRSLRIVDKKEPLDNLEEIKSIDISALEKEENKVKKLPEDQELTYHS</sequence>
<dbReference type="Proteomes" id="UP000266673">
    <property type="component" value="Unassembled WGS sequence"/>
</dbReference>
<dbReference type="Gene3D" id="1.25.40.10">
    <property type="entry name" value="Tetratricopeptide repeat domain"/>
    <property type="match status" value="1"/>
</dbReference>
<dbReference type="EMBL" id="QKWP01000248">
    <property type="protein sequence ID" value="RIB23682.1"/>
    <property type="molecule type" value="Genomic_DNA"/>
</dbReference>
<gene>
    <name evidence="1" type="ORF">C2G38_2170500</name>
</gene>
<evidence type="ECO:0000313" key="2">
    <source>
        <dbReference type="Proteomes" id="UP000266673"/>
    </source>
</evidence>
<reference evidence="1 2" key="1">
    <citation type="submission" date="2018-06" db="EMBL/GenBank/DDBJ databases">
        <title>Comparative genomics reveals the genomic features of Rhizophagus irregularis, R. cerebriforme, R. diaphanum and Gigaspora rosea, and their symbiotic lifestyle signature.</title>
        <authorList>
            <person name="Morin E."/>
            <person name="San Clemente H."/>
            <person name="Chen E.C.H."/>
            <person name="De La Providencia I."/>
            <person name="Hainaut M."/>
            <person name="Kuo A."/>
            <person name="Kohler A."/>
            <person name="Murat C."/>
            <person name="Tang N."/>
            <person name="Roy S."/>
            <person name="Loubradou J."/>
            <person name="Henrissat B."/>
            <person name="Grigoriev I.V."/>
            <person name="Corradi N."/>
            <person name="Roux C."/>
            <person name="Martin F.M."/>
        </authorList>
    </citation>
    <scope>NUCLEOTIDE SEQUENCE [LARGE SCALE GENOMIC DNA]</scope>
    <source>
        <strain evidence="1 2">DAOM 194757</strain>
    </source>
</reference>
<organism evidence="1 2">
    <name type="scientific">Gigaspora rosea</name>
    <dbReference type="NCBI Taxonomy" id="44941"/>
    <lineage>
        <taxon>Eukaryota</taxon>
        <taxon>Fungi</taxon>
        <taxon>Fungi incertae sedis</taxon>
        <taxon>Mucoromycota</taxon>
        <taxon>Glomeromycotina</taxon>
        <taxon>Glomeromycetes</taxon>
        <taxon>Diversisporales</taxon>
        <taxon>Gigasporaceae</taxon>
        <taxon>Gigaspora</taxon>
    </lineage>
</organism>
<accession>A0A397VP08</accession>
<name>A0A397VP08_9GLOM</name>
<proteinExistence type="predicted"/>